<evidence type="ECO:0000259" key="2">
    <source>
        <dbReference type="Pfam" id="PF15862"/>
    </source>
</evidence>
<reference evidence="3" key="1">
    <citation type="submission" date="2023-03" db="EMBL/GenBank/DDBJ databases">
        <title>Massive genome expansion in bonnet fungi (Mycena s.s.) driven by repeated elements and novel gene families across ecological guilds.</title>
        <authorList>
            <consortium name="Lawrence Berkeley National Laboratory"/>
            <person name="Harder C.B."/>
            <person name="Miyauchi S."/>
            <person name="Viragh M."/>
            <person name="Kuo A."/>
            <person name="Thoen E."/>
            <person name="Andreopoulos B."/>
            <person name="Lu D."/>
            <person name="Skrede I."/>
            <person name="Drula E."/>
            <person name="Henrissat B."/>
            <person name="Morin E."/>
            <person name="Kohler A."/>
            <person name="Barry K."/>
            <person name="LaButti K."/>
            <person name="Morin E."/>
            <person name="Salamov A."/>
            <person name="Lipzen A."/>
            <person name="Mereny Z."/>
            <person name="Hegedus B."/>
            <person name="Baldrian P."/>
            <person name="Stursova M."/>
            <person name="Weitz H."/>
            <person name="Taylor A."/>
            <person name="Grigoriev I.V."/>
            <person name="Nagy L.G."/>
            <person name="Martin F."/>
            <person name="Kauserud H."/>
        </authorList>
    </citation>
    <scope>NUCLEOTIDE SEQUENCE</scope>
    <source>
        <strain evidence="3">9144</strain>
    </source>
</reference>
<dbReference type="InterPro" id="IPR031722">
    <property type="entry name" value="Coilin_N"/>
</dbReference>
<evidence type="ECO:0000256" key="1">
    <source>
        <dbReference type="SAM" id="MobiDB-lite"/>
    </source>
</evidence>
<sequence length="448" mass="48543">MRLKIQSLPPLPELKVWFTPDERCTTVANLKSALTSVLFAAAKTALELSLDGFDLLEGSPLHVLRDGDLVVVKAAAASKIGPNAGEKRKRSSSPNVDKKKRSRSSSSSSSDTSSSSYYSDSSGSSSSSSSSSSAASPILPPPRALVPKARTSVCTPSPHKSKSASTLTVAPGRGKPSTHARNARRKAKALALKTAVPAFVSASNAARMDLTDPAEPAWDRSHEDGNELLMHRVSTPVHAQDEAEETLQVQMMSMFPKSKNKNKSRRGVDTVDPRSRKIVFETTPPPPRTTWDKEARDVQPALIPPSSLAAHLLPVNVFVTSVDVEEGLKKPKGKKHTDYSEAENWAMGDVEPDVTVLDYGGPDPAKLEWDAAPLIASHVQLKKGITIGMEGLIMNMKTFTPELGKRYGRVVSWTEDIVTIQPFESSDGLGEDEILDWNEVEGKWKLFN</sequence>
<accession>A0AAD7E2A3</accession>
<name>A0AAD7E2A3_9AGAR</name>
<dbReference type="EMBL" id="JARJCW010000005">
    <property type="protein sequence ID" value="KAJ7224513.1"/>
    <property type="molecule type" value="Genomic_DNA"/>
</dbReference>
<dbReference type="Pfam" id="PF15862">
    <property type="entry name" value="Coilin_N"/>
    <property type="match status" value="1"/>
</dbReference>
<feature type="compositionally biased region" description="Low complexity" evidence="1">
    <location>
        <begin position="104"/>
        <end position="136"/>
    </location>
</feature>
<dbReference type="Proteomes" id="UP001219525">
    <property type="component" value="Unassembled WGS sequence"/>
</dbReference>
<evidence type="ECO:0000313" key="3">
    <source>
        <dbReference type="EMBL" id="KAJ7224513.1"/>
    </source>
</evidence>
<gene>
    <name evidence="3" type="ORF">GGX14DRAFT_426095</name>
</gene>
<comment type="caution">
    <text evidence="3">The sequence shown here is derived from an EMBL/GenBank/DDBJ whole genome shotgun (WGS) entry which is preliminary data.</text>
</comment>
<keyword evidence="4" id="KW-1185">Reference proteome</keyword>
<evidence type="ECO:0000313" key="4">
    <source>
        <dbReference type="Proteomes" id="UP001219525"/>
    </source>
</evidence>
<feature type="domain" description="Coilin N-terminal" evidence="2">
    <location>
        <begin position="15"/>
        <end position="118"/>
    </location>
</feature>
<dbReference type="AlphaFoldDB" id="A0AAD7E2A3"/>
<feature type="region of interest" description="Disordered" evidence="1">
    <location>
        <begin position="82"/>
        <end position="186"/>
    </location>
</feature>
<organism evidence="3 4">
    <name type="scientific">Mycena pura</name>
    <dbReference type="NCBI Taxonomy" id="153505"/>
    <lineage>
        <taxon>Eukaryota</taxon>
        <taxon>Fungi</taxon>
        <taxon>Dikarya</taxon>
        <taxon>Basidiomycota</taxon>
        <taxon>Agaricomycotina</taxon>
        <taxon>Agaricomycetes</taxon>
        <taxon>Agaricomycetidae</taxon>
        <taxon>Agaricales</taxon>
        <taxon>Marasmiineae</taxon>
        <taxon>Mycenaceae</taxon>
        <taxon>Mycena</taxon>
    </lineage>
</organism>
<protein>
    <recommendedName>
        <fullName evidence="2">Coilin N-terminal domain-containing protein</fullName>
    </recommendedName>
</protein>
<feature type="compositionally biased region" description="Basic residues" evidence="1">
    <location>
        <begin position="176"/>
        <end position="186"/>
    </location>
</feature>
<proteinExistence type="predicted"/>